<organism evidence="3">
    <name type="scientific">Caenorhabditis remanei</name>
    <name type="common">Caenorhabditis vulgaris</name>
    <dbReference type="NCBI Taxonomy" id="31234"/>
    <lineage>
        <taxon>Eukaryota</taxon>
        <taxon>Metazoa</taxon>
        <taxon>Ecdysozoa</taxon>
        <taxon>Nematoda</taxon>
        <taxon>Chromadorea</taxon>
        <taxon>Rhabditida</taxon>
        <taxon>Rhabditina</taxon>
        <taxon>Rhabditomorpha</taxon>
        <taxon>Rhabditoidea</taxon>
        <taxon>Rhabditidae</taxon>
        <taxon>Peloderinae</taxon>
        <taxon>Caenorhabditis</taxon>
    </lineage>
</organism>
<dbReference type="OrthoDB" id="5778082at2759"/>
<feature type="compositionally biased region" description="Pro residues" evidence="1">
    <location>
        <begin position="11"/>
        <end position="20"/>
    </location>
</feature>
<dbReference type="InParanoid" id="E3N517"/>
<accession>E3N517</accession>
<keyword evidence="3" id="KW-1185">Reference proteome</keyword>
<dbReference type="EMBL" id="DS268530">
    <property type="protein sequence ID" value="EFO87054.1"/>
    <property type="molecule type" value="Genomic_DNA"/>
</dbReference>
<name>E3N517_CAERE</name>
<dbReference type="SUPFAM" id="SSF54928">
    <property type="entry name" value="RNA-binding domain, RBD"/>
    <property type="match status" value="1"/>
</dbReference>
<reference evidence="2" key="1">
    <citation type="submission" date="2007-07" db="EMBL/GenBank/DDBJ databases">
        <title>PCAP assembly of the Caenorhabditis remanei genome.</title>
        <authorList>
            <consortium name="The Caenorhabditis remanei Sequencing Consortium"/>
            <person name="Wilson R.K."/>
        </authorList>
    </citation>
    <scope>NUCLEOTIDE SEQUENCE [LARGE SCALE GENOMIC DNA]</scope>
    <source>
        <strain evidence="2">PB4641</strain>
    </source>
</reference>
<dbReference type="FunCoup" id="E3N517">
    <property type="interactions" value="226"/>
</dbReference>
<feature type="region of interest" description="Disordered" evidence="1">
    <location>
        <begin position="1"/>
        <end position="20"/>
    </location>
</feature>
<evidence type="ECO:0008006" key="4">
    <source>
        <dbReference type="Google" id="ProtNLM"/>
    </source>
</evidence>
<dbReference type="STRING" id="31234.E3N517"/>
<dbReference type="Proteomes" id="UP000008281">
    <property type="component" value="Unassembled WGS sequence"/>
</dbReference>
<dbReference type="eggNOG" id="ENOG502SRMG">
    <property type="taxonomic scope" value="Eukaryota"/>
</dbReference>
<dbReference type="InterPro" id="IPR035979">
    <property type="entry name" value="RBD_domain_sf"/>
</dbReference>
<dbReference type="AlphaFoldDB" id="E3N517"/>
<dbReference type="GO" id="GO:0003676">
    <property type="term" value="F:nucleic acid binding"/>
    <property type="evidence" value="ECO:0007669"/>
    <property type="project" value="InterPro"/>
</dbReference>
<evidence type="ECO:0000256" key="1">
    <source>
        <dbReference type="SAM" id="MobiDB-lite"/>
    </source>
</evidence>
<dbReference type="HOGENOM" id="CLU_664383_0_0_1"/>
<dbReference type="OMA" id="QRIMILQ"/>
<proteinExistence type="predicted"/>
<evidence type="ECO:0000313" key="2">
    <source>
        <dbReference type="EMBL" id="EFO87054.1"/>
    </source>
</evidence>
<evidence type="ECO:0000313" key="3">
    <source>
        <dbReference type="Proteomes" id="UP000008281"/>
    </source>
</evidence>
<gene>
    <name evidence="2" type="ORF">CRE_19381</name>
</gene>
<sequence length="491" mass="55755">MQTQTLSSSRPPVPVSSPPPFSSFQNPFCSHFQKKTRPLMTLPLIAPPTPLINPPAPVAPKQSSQSGWDYWTRVYSDDSQPPPASRDIRVSDMLSSDTLVRAKLLFLNVPNLPPAHKSIIMNLVKKEIRDDISIQDVIVVPPGKWFLNFFRAEDALKVLKYFEGFSYRGHTLAVRFCYPDGTYGDEAALTQLVQCSNNAKGRLFEKKEIVQDVSQGTNPSKFSKFSFQTITPECWTVAQCVELKIFETELINLLKTHAYLPYHNVLQAMNNLFTNRFTSSLSSIFISEALTQWPTGVIRIFNRSIKVISNTVCLSTSSYYTQRIHDSALEGGCTIHRNTWEPITPEDIRSDVQLIQYFNAFLLHFGPQHIDVRQSSVRFETISFHFQIDAPIRIVAQSLRGIWPKSGTELATLLTEISSGFVIINRFIYLASNPTHHEKIIDHLAVIQVSPGFHLPTIFQTFQDDCSDTYYLHLPCVVNEEEMMVVDFEDL</sequence>
<protein>
    <recommendedName>
        <fullName evidence="4">RRM domain-containing protein</fullName>
    </recommendedName>
</protein>